<comment type="caution">
    <text evidence="1">The sequence shown here is derived from an EMBL/GenBank/DDBJ whole genome shotgun (WGS) entry which is preliminary data.</text>
</comment>
<dbReference type="AlphaFoldDB" id="A0A837KM82"/>
<evidence type="ECO:0000313" key="2">
    <source>
        <dbReference type="Proteomes" id="UP000035218"/>
    </source>
</evidence>
<gene>
    <name evidence="1" type="ORF">AA984_14115</name>
</gene>
<dbReference type="GeneID" id="87586201"/>
<proteinExistence type="predicted"/>
<evidence type="ECO:0000313" key="1">
    <source>
        <dbReference type="EMBL" id="KLH98152.1"/>
    </source>
</evidence>
<name>A0A837KM82_9BACL</name>
<protein>
    <submittedName>
        <fullName evidence="1">Uncharacterized protein</fullName>
    </submittedName>
</protein>
<accession>A0A837KM82</accession>
<dbReference type="RefSeq" id="WP_047070455.1">
    <property type="nucleotide sequence ID" value="NZ_BJOL01000019.1"/>
</dbReference>
<sequence>MSKTFDRFASLIFLLGVVFLRLKKKKSRSFPSKLMSGWRCLRSQNGKDDASKLSPLTIERGLVFLYGYVSNDS</sequence>
<organism evidence="1 2">
    <name type="scientific">Brevibacillus formosus</name>
    <dbReference type="NCBI Taxonomy" id="54913"/>
    <lineage>
        <taxon>Bacteria</taxon>
        <taxon>Bacillati</taxon>
        <taxon>Bacillota</taxon>
        <taxon>Bacilli</taxon>
        <taxon>Bacillales</taxon>
        <taxon>Paenibacillaceae</taxon>
        <taxon>Brevibacillus</taxon>
    </lineage>
</organism>
<dbReference type="EMBL" id="LDCN01000004">
    <property type="protein sequence ID" value="KLH98152.1"/>
    <property type="molecule type" value="Genomic_DNA"/>
</dbReference>
<reference evidence="1 2" key="1">
    <citation type="submission" date="2015-05" db="EMBL/GenBank/DDBJ databases">
        <title>Genome sequencing project for genomic taxonomy and phylogenomics of Bacillus-like bacteria.</title>
        <authorList>
            <person name="Liu B."/>
            <person name="Wang J."/>
            <person name="Zhu Y."/>
            <person name="Liu G."/>
            <person name="Chen Q."/>
            <person name="Chen Z."/>
            <person name="Lan J."/>
            <person name="Che J."/>
            <person name="Ge C."/>
            <person name="Shi H."/>
            <person name="Pan Z."/>
            <person name="Liu X."/>
        </authorList>
    </citation>
    <scope>NUCLEOTIDE SEQUENCE [LARGE SCALE GENOMIC DNA]</scope>
    <source>
        <strain evidence="1 2">DSM 9885</strain>
    </source>
</reference>
<dbReference type="Proteomes" id="UP000035218">
    <property type="component" value="Unassembled WGS sequence"/>
</dbReference>